<reference evidence="2" key="2">
    <citation type="submission" date="2015-01" db="EMBL/GenBank/DDBJ databases">
        <title>Evolutionary Origins and Diversification of the Mycorrhizal Mutualists.</title>
        <authorList>
            <consortium name="DOE Joint Genome Institute"/>
            <consortium name="Mycorrhizal Genomics Consortium"/>
            <person name="Kohler A."/>
            <person name="Kuo A."/>
            <person name="Nagy L.G."/>
            <person name="Floudas D."/>
            <person name="Copeland A."/>
            <person name="Barry K.W."/>
            <person name="Cichocki N."/>
            <person name="Veneault-Fourrey C."/>
            <person name="LaButti K."/>
            <person name="Lindquist E.A."/>
            <person name="Lipzen A."/>
            <person name="Lundell T."/>
            <person name="Morin E."/>
            <person name="Murat C."/>
            <person name="Riley R."/>
            <person name="Ohm R."/>
            <person name="Sun H."/>
            <person name="Tunlid A."/>
            <person name="Henrissat B."/>
            <person name="Grigoriev I.V."/>
            <person name="Hibbett D.S."/>
            <person name="Martin F."/>
        </authorList>
    </citation>
    <scope>NUCLEOTIDE SEQUENCE [LARGE SCALE GENOMIC DNA]</scope>
    <source>
        <strain evidence="2">Marx 270</strain>
    </source>
</reference>
<organism evidence="1 2">
    <name type="scientific">Pisolithus tinctorius Marx 270</name>
    <dbReference type="NCBI Taxonomy" id="870435"/>
    <lineage>
        <taxon>Eukaryota</taxon>
        <taxon>Fungi</taxon>
        <taxon>Dikarya</taxon>
        <taxon>Basidiomycota</taxon>
        <taxon>Agaricomycotina</taxon>
        <taxon>Agaricomycetes</taxon>
        <taxon>Agaricomycetidae</taxon>
        <taxon>Boletales</taxon>
        <taxon>Sclerodermatineae</taxon>
        <taxon>Pisolithaceae</taxon>
        <taxon>Pisolithus</taxon>
    </lineage>
</organism>
<sequence>MKLLVLHREDLRTTHHSCNYMDAVCITHLFEYAYSLLCLVAAKPAVYHVHLAGLVL</sequence>
<keyword evidence="2" id="KW-1185">Reference proteome</keyword>
<proteinExistence type="predicted"/>
<dbReference type="InParanoid" id="A0A0C3P006"/>
<dbReference type="AlphaFoldDB" id="A0A0C3P006"/>
<dbReference type="Proteomes" id="UP000054217">
    <property type="component" value="Unassembled WGS sequence"/>
</dbReference>
<evidence type="ECO:0000313" key="2">
    <source>
        <dbReference type="Proteomes" id="UP000054217"/>
    </source>
</evidence>
<dbReference type="HOGENOM" id="CLU_3015140_0_0_1"/>
<dbReference type="EMBL" id="KN831963">
    <property type="protein sequence ID" value="KIO06435.1"/>
    <property type="molecule type" value="Genomic_DNA"/>
</dbReference>
<reference evidence="1 2" key="1">
    <citation type="submission" date="2014-04" db="EMBL/GenBank/DDBJ databases">
        <authorList>
            <consortium name="DOE Joint Genome Institute"/>
            <person name="Kuo A."/>
            <person name="Kohler A."/>
            <person name="Costa M.D."/>
            <person name="Nagy L.G."/>
            <person name="Floudas D."/>
            <person name="Copeland A."/>
            <person name="Barry K.W."/>
            <person name="Cichocki N."/>
            <person name="Veneault-Fourrey C."/>
            <person name="LaButti K."/>
            <person name="Lindquist E.A."/>
            <person name="Lipzen A."/>
            <person name="Lundell T."/>
            <person name="Morin E."/>
            <person name="Murat C."/>
            <person name="Sun H."/>
            <person name="Tunlid A."/>
            <person name="Henrissat B."/>
            <person name="Grigoriev I.V."/>
            <person name="Hibbett D.S."/>
            <person name="Martin F."/>
            <person name="Nordberg H.P."/>
            <person name="Cantor M.N."/>
            <person name="Hua S.X."/>
        </authorList>
    </citation>
    <scope>NUCLEOTIDE SEQUENCE [LARGE SCALE GENOMIC DNA]</scope>
    <source>
        <strain evidence="1 2">Marx 270</strain>
    </source>
</reference>
<name>A0A0C3P006_PISTI</name>
<protein>
    <submittedName>
        <fullName evidence="1">Uncharacterized protein</fullName>
    </submittedName>
</protein>
<evidence type="ECO:0000313" key="1">
    <source>
        <dbReference type="EMBL" id="KIO06435.1"/>
    </source>
</evidence>
<accession>A0A0C3P006</accession>
<gene>
    <name evidence="1" type="ORF">M404DRAFT_999093</name>
</gene>